<protein>
    <recommendedName>
        <fullName evidence="4">Heptaprenyl diphosphate synthase</fullName>
    </recommendedName>
</protein>
<dbReference type="PIRSF" id="PIRSF027391">
    <property type="entry name" value="Hpre_diP_synt_I"/>
    <property type="match status" value="1"/>
</dbReference>
<evidence type="ECO:0008006" key="4">
    <source>
        <dbReference type="Google" id="ProtNLM"/>
    </source>
</evidence>
<proteinExistence type="predicted"/>
<feature type="transmembrane region" description="Helical" evidence="1">
    <location>
        <begin position="77"/>
        <end position="95"/>
    </location>
</feature>
<accession>W7UQH2</accession>
<keyword evidence="1" id="KW-0812">Transmembrane</keyword>
<dbReference type="EMBL" id="ATAX01000024">
    <property type="protein sequence ID" value="EWM53679.1"/>
    <property type="molecule type" value="Genomic_DNA"/>
</dbReference>
<keyword evidence="1" id="KW-1133">Transmembrane helix</keyword>
<feature type="transmembrane region" description="Helical" evidence="1">
    <location>
        <begin position="7"/>
        <end position="26"/>
    </location>
</feature>
<evidence type="ECO:0000256" key="1">
    <source>
        <dbReference type="SAM" id="Phobius"/>
    </source>
</evidence>
<sequence length="168" mass="18541">MKTKKIARLSLLTAIALIIFIIELRIPDLLPIPGAKLGLANIITVYAVYKYNARETILLVITRVILGSLFGGNVSAIMYSMAGAMFCLICMLLIRRIIPLNFIWLSSVIGAILHNTGQILMAILLMRSFAVLSFYPFLIITGTIAGAFTGLCAQYIIKRHIPDKTVEK</sequence>
<dbReference type="PATRIC" id="fig|1341157.4.peg.1704"/>
<comment type="caution">
    <text evidence="2">The sequence shown here is derived from an EMBL/GenBank/DDBJ whole genome shotgun (WGS) entry which is preliminary data.</text>
</comment>
<dbReference type="OrthoDB" id="9799095at2"/>
<reference evidence="2 3" key="1">
    <citation type="journal article" date="2014" name="PLoS ONE">
        <title>Rumen cellulosomics: divergent fiber-degrading strategies revealed by comparative genome-wide analysis of six ruminococcal strains.</title>
        <authorList>
            <person name="Dassa B."/>
            <person name="Borovok I."/>
            <person name="Ruimy-Israeli V."/>
            <person name="Lamed R."/>
            <person name="Flint H.J."/>
            <person name="Duncan S.H."/>
            <person name="Henrissat B."/>
            <person name="Coutinho P."/>
            <person name="Morrison M."/>
            <person name="Mosoni P."/>
            <person name="Yeoman C.J."/>
            <person name="White B.A."/>
            <person name="Bayer E.A."/>
        </authorList>
    </citation>
    <scope>NUCLEOTIDE SEQUENCE [LARGE SCALE GENOMIC DNA]</scope>
    <source>
        <strain evidence="2 3">007c</strain>
    </source>
</reference>
<evidence type="ECO:0000313" key="3">
    <source>
        <dbReference type="Proteomes" id="UP000019365"/>
    </source>
</evidence>
<organism evidence="2 3">
    <name type="scientific">Ruminococcus flavefaciens 007c</name>
    <dbReference type="NCBI Taxonomy" id="1341157"/>
    <lineage>
        <taxon>Bacteria</taxon>
        <taxon>Bacillati</taxon>
        <taxon>Bacillota</taxon>
        <taxon>Clostridia</taxon>
        <taxon>Eubacteriales</taxon>
        <taxon>Oscillospiraceae</taxon>
        <taxon>Ruminococcus</taxon>
    </lineage>
</organism>
<dbReference type="RefSeq" id="WP_037299107.1">
    <property type="nucleotide sequence ID" value="NZ_ATAX01000024.1"/>
</dbReference>
<name>W7UQH2_RUMFL</name>
<dbReference type="InterPro" id="IPR014535">
    <property type="entry name" value="Hpre_diP_synt_I"/>
</dbReference>
<keyword evidence="1" id="KW-0472">Membrane</keyword>
<dbReference type="InterPro" id="IPR010898">
    <property type="entry name" value="Hpre_diP_synth_I"/>
</dbReference>
<feature type="transmembrane region" description="Helical" evidence="1">
    <location>
        <begin position="132"/>
        <end position="157"/>
    </location>
</feature>
<dbReference type="Proteomes" id="UP000019365">
    <property type="component" value="Unassembled WGS sequence"/>
</dbReference>
<evidence type="ECO:0000313" key="2">
    <source>
        <dbReference type="EMBL" id="EWM53679.1"/>
    </source>
</evidence>
<gene>
    <name evidence="2" type="ORF">RF007C_06355</name>
</gene>
<dbReference type="AlphaFoldDB" id="W7UQH2"/>
<dbReference type="Pfam" id="PF07456">
    <property type="entry name" value="Hpre_diP_synt_I"/>
    <property type="match status" value="1"/>
</dbReference>
<dbReference type="Gene3D" id="1.10.1760.20">
    <property type="match status" value="1"/>
</dbReference>
<feature type="transmembrane region" description="Helical" evidence="1">
    <location>
        <begin position="102"/>
        <end position="126"/>
    </location>
</feature>
<dbReference type="eggNOG" id="COG4769">
    <property type="taxonomic scope" value="Bacteria"/>
</dbReference>
<keyword evidence="3" id="KW-1185">Reference proteome</keyword>